<protein>
    <recommendedName>
        <fullName evidence="3">Rpr2-domain-containing protein</fullName>
    </recommendedName>
</protein>
<reference evidence="2" key="1">
    <citation type="journal article" date="2016" name="Mol. Biol. Evol.">
        <title>Comparative Genomics of Early-Diverging Mushroom-Forming Fungi Provides Insights into the Origins of Lignocellulose Decay Capabilities.</title>
        <authorList>
            <person name="Nagy L.G."/>
            <person name="Riley R."/>
            <person name="Tritt A."/>
            <person name="Adam C."/>
            <person name="Daum C."/>
            <person name="Floudas D."/>
            <person name="Sun H."/>
            <person name="Yadav J.S."/>
            <person name="Pangilinan J."/>
            <person name="Larsson K.H."/>
            <person name="Matsuura K."/>
            <person name="Barry K."/>
            <person name="Labutti K."/>
            <person name="Kuo R."/>
            <person name="Ohm R.A."/>
            <person name="Bhattacharya S.S."/>
            <person name="Shirouzu T."/>
            <person name="Yoshinaga Y."/>
            <person name="Martin F.M."/>
            <person name="Grigoriev I.V."/>
            <person name="Hibbett D.S."/>
        </authorList>
    </citation>
    <scope>NUCLEOTIDE SEQUENCE [LARGE SCALE GENOMIC DNA]</scope>
    <source>
        <strain evidence="2">CBS 109695</strain>
    </source>
</reference>
<accession>A0A166VRP9</accession>
<evidence type="ECO:0000256" key="1">
    <source>
        <dbReference type="SAM" id="MobiDB-lite"/>
    </source>
</evidence>
<dbReference type="OrthoDB" id="2685617at2759"/>
<dbReference type="EMBL" id="KV417484">
    <property type="protein sequence ID" value="KZP32995.1"/>
    <property type="molecule type" value="Genomic_DNA"/>
</dbReference>
<sequence length="196" mass="20869">MASPETRFHSDLASTLLAVSPHLAALHATRGGVRDAEHCTRCGWHLPAVRLLRVGKGPQGRVRRALCAACGHAGDTVVQRGNAVLFPRVKKKKKRDNVPVRDNEAPAPPPSTDAFARADPRGLTTLAPSASSISIAPPPSPAPPPQITPRDRSRKKPGLQDMLARNRQKEKNKSATDANKAKADRGGGLAAFLNTL</sequence>
<feature type="compositionally biased region" description="Pro residues" evidence="1">
    <location>
        <begin position="136"/>
        <end position="147"/>
    </location>
</feature>
<proteinExistence type="predicted"/>
<dbReference type="AlphaFoldDB" id="A0A166VRP9"/>
<organism evidence="2">
    <name type="scientific">Athelia psychrophila</name>
    <dbReference type="NCBI Taxonomy" id="1759441"/>
    <lineage>
        <taxon>Eukaryota</taxon>
        <taxon>Fungi</taxon>
        <taxon>Dikarya</taxon>
        <taxon>Basidiomycota</taxon>
        <taxon>Agaricomycotina</taxon>
        <taxon>Agaricomycetes</taxon>
        <taxon>Agaricomycetidae</taxon>
        <taxon>Atheliales</taxon>
        <taxon>Atheliaceae</taxon>
        <taxon>Athelia</taxon>
    </lineage>
</organism>
<name>A0A166VRP9_9AGAM</name>
<evidence type="ECO:0008006" key="3">
    <source>
        <dbReference type="Google" id="ProtNLM"/>
    </source>
</evidence>
<evidence type="ECO:0000313" key="2">
    <source>
        <dbReference type="EMBL" id="KZP32995.1"/>
    </source>
</evidence>
<gene>
    <name evidence="2" type="ORF">FIBSPDRAFT_882288</name>
</gene>
<feature type="region of interest" description="Disordered" evidence="1">
    <location>
        <begin position="89"/>
        <end position="196"/>
    </location>
</feature>
<feature type="compositionally biased region" description="Basic and acidic residues" evidence="1">
    <location>
        <begin position="167"/>
        <end position="185"/>
    </location>
</feature>